<dbReference type="AlphaFoldDB" id="A0A919RLQ3"/>
<evidence type="ECO:0000313" key="1">
    <source>
        <dbReference type="EMBL" id="GII96112.1"/>
    </source>
</evidence>
<accession>A0A919RLQ3</accession>
<organism evidence="1 2">
    <name type="scientific">Sinosporangium siamense</name>
    <dbReference type="NCBI Taxonomy" id="1367973"/>
    <lineage>
        <taxon>Bacteria</taxon>
        <taxon>Bacillati</taxon>
        <taxon>Actinomycetota</taxon>
        <taxon>Actinomycetes</taxon>
        <taxon>Streptosporangiales</taxon>
        <taxon>Streptosporangiaceae</taxon>
        <taxon>Sinosporangium</taxon>
    </lineage>
</organism>
<dbReference type="EMBL" id="BOOW01000042">
    <property type="protein sequence ID" value="GII96112.1"/>
    <property type="molecule type" value="Genomic_DNA"/>
</dbReference>
<gene>
    <name evidence="1" type="ORF">Ssi02_63430</name>
</gene>
<name>A0A919RLQ3_9ACTN</name>
<evidence type="ECO:0000313" key="2">
    <source>
        <dbReference type="Proteomes" id="UP000606172"/>
    </source>
</evidence>
<keyword evidence="2" id="KW-1185">Reference proteome</keyword>
<sequence length="160" mass="16880">MLVISAAIEQYGTSHPGDRPRLQAMLAHILDVAAGTAGLAADWRHGYAAVAPDTDTGPFLDTLAAVLSVVNMGRTPVRLRLAADHTTGPPARHAAQLCDAAALLTAMAARPATALGAILFAEALHSRHARLPLTPVTENGRRAYLYLPAPRRITLANRVI</sequence>
<dbReference type="Proteomes" id="UP000606172">
    <property type="component" value="Unassembled WGS sequence"/>
</dbReference>
<comment type="caution">
    <text evidence="1">The sequence shown here is derived from an EMBL/GenBank/DDBJ whole genome shotgun (WGS) entry which is preliminary data.</text>
</comment>
<proteinExistence type="predicted"/>
<reference evidence="1" key="1">
    <citation type="submission" date="2021-01" db="EMBL/GenBank/DDBJ databases">
        <title>Whole genome shotgun sequence of Sinosporangium siamense NBRC 109515.</title>
        <authorList>
            <person name="Komaki H."/>
            <person name="Tamura T."/>
        </authorList>
    </citation>
    <scope>NUCLEOTIDE SEQUENCE</scope>
    <source>
        <strain evidence="1">NBRC 109515</strain>
    </source>
</reference>
<dbReference type="RefSeq" id="WP_204031139.1">
    <property type="nucleotide sequence ID" value="NZ_BOOW01000042.1"/>
</dbReference>
<protein>
    <submittedName>
        <fullName evidence="1">Uncharacterized protein</fullName>
    </submittedName>
</protein>